<accession>A0A8D8B9Y0</accession>
<name>A0A8D8B9Y0_CULPI</name>
<sequence length="120" mass="13768">MSICFATFSRICDTISLMIVEIDTYNLLKTQHTIARTTLGSYWPVPVNLEPVTAFPKNHQLDFSHGTSACFITNFMKLKDMKIYDHSIVLWPILVSPEPVTIGHLRTLPEYVRNRIIQTT</sequence>
<organism evidence="1">
    <name type="scientific">Culex pipiens</name>
    <name type="common">House mosquito</name>
    <dbReference type="NCBI Taxonomy" id="7175"/>
    <lineage>
        <taxon>Eukaryota</taxon>
        <taxon>Metazoa</taxon>
        <taxon>Ecdysozoa</taxon>
        <taxon>Arthropoda</taxon>
        <taxon>Hexapoda</taxon>
        <taxon>Insecta</taxon>
        <taxon>Pterygota</taxon>
        <taxon>Neoptera</taxon>
        <taxon>Endopterygota</taxon>
        <taxon>Diptera</taxon>
        <taxon>Nematocera</taxon>
        <taxon>Culicoidea</taxon>
        <taxon>Culicidae</taxon>
        <taxon>Culicinae</taxon>
        <taxon>Culicini</taxon>
        <taxon>Culex</taxon>
        <taxon>Culex</taxon>
    </lineage>
</organism>
<dbReference type="AlphaFoldDB" id="A0A8D8B9Y0"/>
<evidence type="ECO:0000313" key="1">
    <source>
        <dbReference type="EMBL" id="CAG6469447.1"/>
    </source>
</evidence>
<dbReference type="EMBL" id="HBUE01063002">
    <property type="protein sequence ID" value="CAG6469447.1"/>
    <property type="molecule type" value="Transcribed_RNA"/>
</dbReference>
<protein>
    <submittedName>
        <fullName evidence="1">(northern house mosquito) hypothetical protein</fullName>
    </submittedName>
</protein>
<reference evidence="1" key="1">
    <citation type="submission" date="2021-05" db="EMBL/GenBank/DDBJ databases">
        <authorList>
            <person name="Alioto T."/>
            <person name="Alioto T."/>
            <person name="Gomez Garrido J."/>
        </authorList>
    </citation>
    <scope>NUCLEOTIDE SEQUENCE</scope>
</reference>
<proteinExistence type="predicted"/>